<evidence type="ECO:0000313" key="1">
    <source>
        <dbReference type="EMBL" id="AEI47502.1"/>
    </source>
</evidence>
<dbReference type="KEGG" id="rsi:Runsl_1071"/>
<reference evidence="2" key="1">
    <citation type="submission" date="2011-06" db="EMBL/GenBank/DDBJ databases">
        <title>The complete genome of chromosome of Runella slithyformis DSM 19594.</title>
        <authorList>
            <consortium name="US DOE Joint Genome Institute (JGI-PGF)"/>
            <person name="Lucas S."/>
            <person name="Han J."/>
            <person name="Lapidus A."/>
            <person name="Bruce D."/>
            <person name="Goodwin L."/>
            <person name="Pitluck S."/>
            <person name="Peters L."/>
            <person name="Kyrpides N."/>
            <person name="Mavromatis K."/>
            <person name="Ivanova N."/>
            <person name="Ovchinnikova G."/>
            <person name="Zhang X."/>
            <person name="Misra M."/>
            <person name="Detter J.C."/>
            <person name="Tapia R."/>
            <person name="Han C."/>
            <person name="Land M."/>
            <person name="Hauser L."/>
            <person name="Markowitz V."/>
            <person name="Cheng J.-F."/>
            <person name="Hugenholtz P."/>
            <person name="Woyke T."/>
            <person name="Wu D."/>
            <person name="Tindall B."/>
            <person name="Faehrich R."/>
            <person name="Brambilla E."/>
            <person name="Klenk H.-P."/>
            <person name="Eisen J.A."/>
        </authorList>
    </citation>
    <scope>NUCLEOTIDE SEQUENCE [LARGE SCALE GENOMIC DNA]</scope>
    <source>
        <strain evidence="2">ATCC 29530 / DSM 19594 / LMG 11500 / NCIMB 11436 / LSU 4</strain>
    </source>
</reference>
<organism evidence="1 2">
    <name type="scientific">Runella slithyformis (strain ATCC 29530 / DSM 19594 / LMG 11500 / NCIMB 11436 / LSU 4)</name>
    <dbReference type="NCBI Taxonomy" id="761193"/>
    <lineage>
        <taxon>Bacteria</taxon>
        <taxon>Pseudomonadati</taxon>
        <taxon>Bacteroidota</taxon>
        <taxon>Cytophagia</taxon>
        <taxon>Cytophagales</taxon>
        <taxon>Spirosomataceae</taxon>
        <taxon>Runella</taxon>
    </lineage>
</organism>
<proteinExistence type="predicted"/>
<protein>
    <submittedName>
        <fullName evidence="1">Uncharacterized protein</fullName>
    </submittedName>
</protein>
<dbReference type="AlphaFoldDB" id="A0A7U3ZHU6"/>
<keyword evidence="2" id="KW-1185">Reference proteome</keyword>
<gene>
    <name evidence="1" type="ordered locus">Runsl_1071</name>
</gene>
<dbReference type="RefSeq" id="WP_013926821.1">
    <property type="nucleotide sequence ID" value="NC_015703.1"/>
</dbReference>
<accession>A0A7U3ZHU6</accession>
<evidence type="ECO:0000313" key="2">
    <source>
        <dbReference type="Proteomes" id="UP000000493"/>
    </source>
</evidence>
<name>A0A7U3ZHU6_RUNSL</name>
<dbReference type="Proteomes" id="UP000000493">
    <property type="component" value="Chromosome"/>
</dbReference>
<reference evidence="1 2" key="2">
    <citation type="journal article" date="2012" name="Stand. Genomic Sci.">
        <title>Complete genome sequence of the aquatic bacterium Runella slithyformis type strain (LSU 4(T)).</title>
        <authorList>
            <person name="Copeland A."/>
            <person name="Zhang X."/>
            <person name="Misra M."/>
            <person name="Lapidus A."/>
            <person name="Nolan M."/>
            <person name="Lucas S."/>
            <person name="Deshpande S."/>
            <person name="Cheng J.F."/>
            <person name="Tapia R."/>
            <person name="Goodwin L.A."/>
            <person name="Pitluck S."/>
            <person name="Liolios K."/>
            <person name="Pagani I."/>
            <person name="Ivanova N."/>
            <person name="Mikhailova N."/>
            <person name="Pati A."/>
            <person name="Chen A."/>
            <person name="Palaniappan K."/>
            <person name="Land M."/>
            <person name="Hauser L."/>
            <person name="Pan C."/>
            <person name="Jeffries C.D."/>
            <person name="Detter J.C."/>
            <person name="Brambilla E.M."/>
            <person name="Rohde M."/>
            <person name="Djao O.D."/>
            <person name="Goker M."/>
            <person name="Sikorski J."/>
            <person name="Tindall B.J."/>
            <person name="Woyke T."/>
            <person name="Bristow J."/>
            <person name="Eisen J.A."/>
            <person name="Markowitz V."/>
            <person name="Hugenholtz P."/>
            <person name="Kyrpides N.C."/>
            <person name="Klenk H.P."/>
            <person name="Mavromatis K."/>
        </authorList>
    </citation>
    <scope>NUCLEOTIDE SEQUENCE [LARGE SCALE GENOMIC DNA]</scope>
    <source>
        <strain evidence="2">ATCC 29530 / DSM 19594 / LMG 11500 / NCIMB 11436 / LSU 4</strain>
    </source>
</reference>
<dbReference type="EMBL" id="CP002859">
    <property type="protein sequence ID" value="AEI47502.1"/>
    <property type="molecule type" value="Genomic_DNA"/>
</dbReference>
<sequence>MKTKQESPKKSSNVVEEKVRMANEFLKKVDMNQLHQTIEKSRVKASK</sequence>